<dbReference type="GO" id="GO:0016787">
    <property type="term" value="F:hydrolase activity"/>
    <property type="evidence" value="ECO:0007669"/>
    <property type="project" value="UniProtKB-KW"/>
</dbReference>
<dbReference type="InterPro" id="IPR051049">
    <property type="entry name" value="Dienelactone_hydrolase-like"/>
</dbReference>
<dbReference type="SUPFAM" id="SSF53474">
    <property type="entry name" value="alpha/beta-Hydrolases"/>
    <property type="match status" value="1"/>
</dbReference>
<comment type="caution">
    <text evidence="2">The sequence shown here is derived from an EMBL/GenBank/DDBJ whole genome shotgun (WGS) entry which is preliminary data.</text>
</comment>
<protein>
    <submittedName>
        <fullName evidence="2">Dienelactone hydrolase</fullName>
    </submittedName>
</protein>
<proteinExistence type="predicted"/>
<dbReference type="PANTHER" id="PTHR46623:SF6">
    <property type="entry name" value="ALPHA_BETA-HYDROLASES SUPERFAMILY PROTEIN"/>
    <property type="match status" value="1"/>
</dbReference>
<dbReference type="RefSeq" id="WP_138855036.1">
    <property type="nucleotide sequence ID" value="NZ_CP040709.1"/>
</dbReference>
<dbReference type="EMBL" id="JACHHO010000003">
    <property type="protein sequence ID" value="MBB5204933.1"/>
    <property type="molecule type" value="Genomic_DNA"/>
</dbReference>
<reference evidence="2 3" key="1">
    <citation type="submission" date="2020-08" db="EMBL/GenBank/DDBJ databases">
        <title>Genomic Encyclopedia of Type Strains, Phase IV (KMG-IV): sequencing the most valuable type-strain genomes for metagenomic binning, comparative biology and taxonomic classification.</title>
        <authorList>
            <person name="Goeker M."/>
        </authorList>
    </citation>
    <scope>NUCLEOTIDE SEQUENCE [LARGE SCALE GENOMIC DNA]</scope>
    <source>
        <strain evidence="2 3">DSM 23958</strain>
    </source>
</reference>
<dbReference type="Gene3D" id="3.40.50.1820">
    <property type="entry name" value="alpha/beta hydrolase"/>
    <property type="match status" value="1"/>
</dbReference>
<organism evidence="2 3">
    <name type="scientific">Inhella inkyongensis</name>
    <dbReference type="NCBI Taxonomy" id="392593"/>
    <lineage>
        <taxon>Bacteria</taxon>
        <taxon>Pseudomonadati</taxon>
        <taxon>Pseudomonadota</taxon>
        <taxon>Betaproteobacteria</taxon>
        <taxon>Burkholderiales</taxon>
        <taxon>Sphaerotilaceae</taxon>
        <taxon>Inhella</taxon>
    </lineage>
</organism>
<dbReference type="OrthoDB" id="9782215at2"/>
<feature type="domain" description="Dienelactone hydrolase" evidence="1">
    <location>
        <begin position="28"/>
        <end position="139"/>
    </location>
</feature>
<dbReference type="Proteomes" id="UP000554837">
    <property type="component" value="Unassembled WGS sequence"/>
</dbReference>
<evidence type="ECO:0000313" key="3">
    <source>
        <dbReference type="Proteomes" id="UP000554837"/>
    </source>
</evidence>
<gene>
    <name evidence="2" type="ORF">HNQ51_002252</name>
</gene>
<evidence type="ECO:0000313" key="2">
    <source>
        <dbReference type="EMBL" id="MBB5204933.1"/>
    </source>
</evidence>
<keyword evidence="2" id="KW-0378">Hydrolase</keyword>
<dbReference type="PANTHER" id="PTHR46623">
    <property type="entry name" value="CARBOXYMETHYLENEBUTENOLIDASE-RELATED"/>
    <property type="match status" value="1"/>
</dbReference>
<dbReference type="InterPro" id="IPR002925">
    <property type="entry name" value="Dienelactn_hydro"/>
</dbReference>
<keyword evidence="3" id="KW-1185">Reference proteome</keyword>
<dbReference type="InterPro" id="IPR029058">
    <property type="entry name" value="AB_hydrolase_fold"/>
</dbReference>
<dbReference type="Pfam" id="PF01738">
    <property type="entry name" value="DLH"/>
    <property type="match status" value="1"/>
</dbReference>
<evidence type="ECO:0000259" key="1">
    <source>
        <dbReference type="Pfam" id="PF01738"/>
    </source>
</evidence>
<sequence>MTDDPMHDFQAQTLSFDDQSKRVWIAGQGPGVIVMPEMPGISPAVLHFARRVRDAGFRVYLPSLFGRDGARPDAESGMVELQRACISAEFRALGGGRSSPITAWLRALARRAHGECGGPGVGAVGMCFTGNFALSMMLEPALLAPVLCQPSLPFDNPQGLEISTAELQQVRDRLEREHLTVRAYRFAGDRHCRAERFAAYAQALGPRFEPTVLPDSAARRTGLDSFFGQVVGCPHSVLTAHLIDAEGEPTRAALDSVLSFLRGRLAGTPHQA</sequence>
<dbReference type="AlphaFoldDB" id="A0A840S5F4"/>
<accession>A0A840S5F4</accession>
<name>A0A840S5F4_9BURK</name>